<keyword evidence="1" id="KW-0472">Membrane</keyword>
<protein>
    <recommendedName>
        <fullName evidence="2">Putative Flp pilus-assembly TadG-like N-terminal domain-containing protein</fullName>
    </recommendedName>
</protein>
<organism evidence="3 4">
    <name type="scientific">Actinocatenispora rupis</name>
    <dbReference type="NCBI Taxonomy" id="519421"/>
    <lineage>
        <taxon>Bacteria</taxon>
        <taxon>Bacillati</taxon>
        <taxon>Actinomycetota</taxon>
        <taxon>Actinomycetes</taxon>
        <taxon>Micromonosporales</taxon>
        <taxon>Micromonosporaceae</taxon>
        <taxon>Actinocatenispora</taxon>
    </lineage>
</organism>
<evidence type="ECO:0000256" key="1">
    <source>
        <dbReference type="SAM" id="Phobius"/>
    </source>
</evidence>
<dbReference type="InterPro" id="IPR028087">
    <property type="entry name" value="Tad_N"/>
</dbReference>
<dbReference type="EMBL" id="BOMB01000034">
    <property type="protein sequence ID" value="GID14878.1"/>
    <property type="molecule type" value="Genomic_DNA"/>
</dbReference>
<sequence>MTGRPIRGRRWRRLRDDSGQATVFVLALLPLLLVFGGLVFDGGAYLTAHTRAVDLAQSAARTGAQQLDLTALRAHDTTRAPIDPAAARAAALRVIRSNGLSGTATATPTRVRVQVTGTGHTRLLGVIGIDTFTVRAAGAATAQQQP</sequence>
<keyword evidence="1" id="KW-0812">Transmembrane</keyword>
<dbReference type="Pfam" id="PF13400">
    <property type="entry name" value="Tad"/>
    <property type="match status" value="1"/>
</dbReference>
<proteinExistence type="predicted"/>
<keyword evidence="4" id="KW-1185">Reference proteome</keyword>
<dbReference type="RefSeq" id="WP_203662891.1">
    <property type="nucleotide sequence ID" value="NZ_BAAAZM010000012.1"/>
</dbReference>
<name>A0A8J3JFA0_9ACTN</name>
<feature type="transmembrane region" description="Helical" evidence="1">
    <location>
        <begin position="21"/>
        <end position="40"/>
    </location>
</feature>
<evidence type="ECO:0000313" key="4">
    <source>
        <dbReference type="Proteomes" id="UP000612808"/>
    </source>
</evidence>
<evidence type="ECO:0000313" key="3">
    <source>
        <dbReference type="EMBL" id="GID14878.1"/>
    </source>
</evidence>
<comment type="caution">
    <text evidence="3">The sequence shown here is derived from an EMBL/GenBank/DDBJ whole genome shotgun (WGS) entry which is preliminary data.</text>
</comment>
<reference evidence="3" key="1">
    <citation type="submission" date="2021-01" db="EMBL/GenBank/DDBJ databases">
        <title>Whole genome shotgun sequence of Actinocatenispora rupis NBRC 107355.</title>
        <authorList>
            <person name="Komaki H."/>
            <person name="Tamura T."/>
        </authorList>
    </citation>
    <scope>NUCLEOTIDE SEQUENCE</scope>
    <source>
        <strain evidence="3">NBRC 107355</strain>
    </source>
</reference>
<dbReference type="AlphaFoldDB" id="A0A8J3JFA0"/>
<accession>A0A8J3JFA0</accession>
<evidence type="ECO:0000259" key="2">
    <source>
        <dbReference type="Pfam" id="PF13400"/>
    </source>
</evidence>
<keyword evidence="1" id="KW-1133">Transmembrane helix</keyword>
<gene>
    <name evidence="3" type="ORF">Aru02nite_57670</name>
</gene>
<feature type="domain" description="Putative Flp pilus-assembly TadG-like N-terminal" evidence="2">
    <location>
        <begin position="19"/>
        <end position="66"/>
    </location>
</feature>
<dbReference type="Proteomes" id="UP000612808">
    <property type="component" value="Unassembled WGS sequence"/>
</dbReference>